<dbReference type="EMBL" id="CADCXU010008528">
    <property type="protein sequence ID" value="CAA9999275.1"/>
    <property type="molecule type" value="Genomic_DNA"/>
</dbReference>
<protein>
    <submittedName>
        <fullName evidence="2">Uncharacterized protein</fullName>
    </submittedName>
</protein>
<dbReference type="Proteomes" id="UP000479000">
    <property type="component" value="Unassembled WGS sequence"/>
</dbReference>
<feature type="region of interest" description="Disordered" evidence="1">
    <location>
        <begin position="1"/>
        <end position="86"/>
    </location>
</feature>
<sequence length="86" mass="9573">MKRKRKFRDEWEGRVPSGSESEPRPKGEGAGWKIGSGRRPGEVVSPWNVACRPSGSKERQQSAPGGRWGGAARNADFTDFEWGTRK</sequence>
<reference evidence="2 3" key="1">
    <citation type="submission" date="2020-02" db="EMBL/GenBank/DDBJ databases">
        <authorList>
            <person name="Ferguson B K."/>
        </authorList>
    </citation>
    <scope>NUCLEOTIDE SEQUENCE [LARGE SCALE GENOMIC DNA]</scope>
</reference>
<keyword evidence="3" id="KW-1185">Reference proteome</keyword>
<gene>
    <name evidence="2" type="ORF">NTEN_LOCUS5558</name>
</gene>
<accession>A0A6H5GC49</accession>
<evidence type="ECO:0000313" key="2">
    <source>
        <dbReference type="EMBL" id="CAA9999275.1"/>
    </source>
</evidence>
<dbReference type="AlphaFoldDB" id="A0A6H5GC49"/>
<organism evidence="2 3">
    <name type="scientific">Nesidiocoris tenuis</name>
    <dbReference type="NCBI Taxonomy" id="355587"/>
    <lineage>
        <taxon>Eukaryota</taxon>
        <taxon>Metazoa</taxon>
        <taxon>Ecdysozoa</taxon>
        <taxon>Arthropoda</taxon>
        <taxon>Hexapoda</taxon>
        <taxon>Insecta</taxon>
        <taxon>Pterygota</taxon>
        <taxon>Neoptera</taxon>
        <taxon>Paraneoptera</taxon>
        <taxon>Hemiptera</taxon>
        <taxon>Heteroptera</taxon>
        <taxon>Panheteroptera</taxon>
        <taxon>Cimicomorpha</taxon>
        <taxon>Miridae</taxon>
        <taxon>Dicyphina</taxon>
        <taxon>Nesidiocoris</taxon>
    </lineage>
</organism>
<proteinExistence type="predicted"/>
<evidence type="ECO:0000313" key="3">
    <source>
        <dbReference type="Proteomes" id="UP000479000"/>
    </source>
</evidence>
<evidence type="ECO:0000256" key="1">
    <source>
        <dbReference type="SAM" id="MobiDB-lite"/>
    </source>
</evidence>
<name>A0A6H5GC49_9HEMI</name>